<dbReference type="EMBL" id="BMCK01000003">
    <property type="protein sequence ID" value="GGD23590.1"/>
    <property type="molecule type" value="Genomic_DNA"/>
</dbReference>
<comment type="caution">
    <text evidence="1">The sequence shown here is derived from an EMBL/GenBank/DDBJ whole genome shotgun (WGS) entry which is preliminary data.</text>
</comment>
<accession>A0ABQ1QE09</accession>
<dbReference type="Proteomes" id="UP000630594">
    <property type="component" value="Unassembled WGS sequence"/>
</dbReference>
<evidence type="ECO:0000313" key="1">
    <source>
        <dbReference type="EMBL" id="GGD23590.1"/>
    </source>
</evidence>
<gene>
    <name evidence="1" type="ORF">GCM10007231_23400</name>
</gene>
<sequence length="153" mass="15374">MVVAASAPAFAGSAGSPQLTWGASPVVPSPDVPLVWDLNFVGAQITAPSTLAAAALVVMTITFQPGPGSQYLNQTVYTFPAPAGWTSNRAPDQEVPSVTLTSVAQLGAGQSLTLDGVFAGTAADNQFGTFTVGVTIGATSASFMINTPSAFPV</sequence>
<proteinExistence type="predicted"/>
<evidence type="ECO:0008006" key="3">
    <source>
        <dbReference type="Google" id="ProtNLM"/>
    </source>
</evidence>
<evidence type="ECO:0000313" key="2">
    <source>
        <dbReference type="Proteomes" id="UP000630594"/>
    </source>
</evidence>
<protein>
    <recommendedName>
        <fullName evidence="3">DNRLRE domain-containing protein</fullName>
    </recommendedName>
</protein>
<name>A0ABQ1QE09_9ACTN</name>
<organism evidence="1 2">
    <name type="scientific">Nocardioides daphniae</name>
    <dbReference type="NCBI Taxonomy" id="402297"/>
    <lineage>
        <taxon>Bacteria</taxon>
        <taxon>Bacillati</taxon>
        <taxon>Actinomycetota</taxon>
        <taxon>Actinomycetes</taxon>
        <taxon>Propionibacteriales</taxon>
        <taxon>Nocardioidaceae</taxon>
        <taxon>Nocardioides</taxon>
    </lineage>
</organism>
<reference evidence="2" key="1">
    <citation type="journal article" date="2019" name="Int. J. Syst. Evol. Microbiol.">
        <title>The Global Catalogue of Microorganisms (GCM) 10K type strain sequencing project: providing services to taxonomists for standard genome sequencing and annotation.</title>
        <authorList>
            <consortium name="The Broad Institute Genomics Platform"/>
            <consortium name="The Broad Institute Genome Sequencing Center for Infectious Disease"/>
            <person name="Wu L."/>
            <person name="Ma J."/>
        </authorList>
    </citation>
    <scope>NUCLEOTIDE SEQUENCE [LARGE SCALE GENOMIC DNA]</scope>
    <source>
        <strain evidence="2">CCM 7403</strain>
    </source>
</reference>
<keyword evidence="2" id="KW-1185">Reference proteome</keyword>